<organism evidence="1 2">
    <name type="scientific">Pelomonas nitida</name>
    <dbReference type="NCBI Taxonomy" id="3299027"/>
    <lineage>
        <taxon>Bacteria</taxon>
        <taxon>Pseudomonadati</taxon>
        <taxon>Pseudomonadota</taxon>
        <taxon>Betaproteobacteria</taxon>
        <taxon>Burkholderiales</taxon>
        <taxon>Sphaerotilaceae</taxon>
        <taxon>Roseateles</taxon>
    </lineage>
</organism>
<sequence length="236" mass="24650">MNIVALSPSIVRTATSAAPTAGAEGRSAAESAALAAGYEHYQNSSTPVTLTGAALELGDSKVVYEKWNTKTSASLTADESIKTIEARLKKFQSSLAAARPDLAASNWDVTIKEGKLHVVGDVQAADKAAMENILNNDTKLAQAVASYMGAATAYLETTAANSAFVSKNAFTGNSTIYNFKDVSGQLEGNISFKELIATSWKMYKNPNGGPSTNPGQYSGISSLEILASRLTSDPVG</sequence>
<gene>
    <name evidence="1" type="ORF">ACG00X_05080</name>
</gene>
<dbReference type="RefSeq" id="WP_394486916.1">
    <property type="nucleotide sequence ID" value="NZ_JBIGIA010000003.1"/>
</dbReference>
<protein>
    <submittedName>
        <fullName evidence="1">Uncharacterized protein</fullName>
    </submittedName>
</protein>
<dbReference type="Proteomes" id="UP001606305">
    <property type="component" value="Unassembled WGS sequence"/>
</dbReference>
<evidence type="ECO:0000313" key="2">
    <source>
        <dbReference type="Proteomes" id="UP001606305"/>
    </source>
</evidence>
<accession>A0ABW7G2N4</accession>
<proteinExistence type="predicted"/>
<comment type="caution">
    <text evidence="1">The sequence shown here is derived from an EMBL/GenBank/DDBJ whole genome shotgun (WGS) entry which is preliminary data.</text>
</comment>
<keyword evidence="2" id="KW-1185">Reference proteome</keyword>
<evidence type="ECO:0000313" key="1">
    <source>
        <dbReference type="EMBL" id="MFG6456199.1"/>
    </source>
</evidence>
<reference evidence="1 2" key="1">
    <citation type="submission" date="2024-09" db="EMBL/GenBank/DDBJ databases">
        <title>Novel species of the genus Pelomonas and Roseateles isolated from streams.</title>
        <authorList>
            <person name="Lu H."/>
        </authorList>
    </citation>
    <scope>NUCLEOTIDE SEQUENCE [LARGE SCALE GENOMIC DNA]</scope>
    <source>
        <strain evidence="1 2">BYS96W</strain>
    </source>
</reference>
<name>A0ABW7G2N4_9BURK</name>
<dbReference type="EMBL" id="JBIGIA010000003">
    <property type="protein sequence ID" value="MFG6456199.1"/>
    <property type="molecule type" value="Genomic_DNA"/>
</dbReference>